<protein>
    <recommendedName>
        <fullName evidence="1">TnsA endonuclease N-terminal domain-containing protein</fullName>
    </recommendedName>
</protein>
<feature type="domain" description="TnsA endonuclease N-terminal" evidence="1">
    <location>
        <begin position="61"/>
        <end position="131"/>
    </location>
</feature>
<sequence>MVLKEHFQQRPIEATFSSFRSMVPLRTPSGPQQVESELEAELLEQLAFAPGTYDLLTQPIIEYATNGRARRYTPDIIVQLHASGDDAPSRYVIEVKRQADLIANAAQYAPKFEAGRVAAENVGAAFRIMSEDRIRTPYLANARLLRRHLDADPELAAFDHIRRELGAHGVTVAEAIALLRSLGMDEPDIRAGIEQAVAWRMLLCDLSRPFDDATVVCARAPGDLPRPVDDPIMMSLWDADSA</sequence>
<organism evidence="2 3">
    <name type="scientific">Sphingomonas corticis</name>
    <dbReference type="NCBI Taxonomy" id="2722791"/>
    <lineage>
        <taxon>Bacteria</taxon>
        <taxon>Pseudomonadati</taxon>
        <taxon>Pseudomonadota</taxon>
        <taxon>Alphaproteobacteria</taxon>
        <taxon>Sphingomonadales</taxon>
        <taxon>Sphingomonadaceae</taxon>
        <taxon>Sphingomonas</taxon>
    </lineage>
</organism>
<dbReference type="Proteomes" id="UP000732399">
    <property type="component" value="Unassembled WGS sequence"/>
</dbReference>
<evidence type="ECO:0000313" key="2">
    <source>
        <dbReference type="EMBL" id="NJR79351.1"/>
    </source>
</evidence>
<comment type="caution">
    <text evidence="2">The sequence shown here is derived from an EMBL/GenBank/DDBJ whole genome shotgun (WGS) entry which is preliminary data.</text>
</comment>
<dbReference type="InterPro" id="IPR014833">
    <property type="entry name" value="TnsA_N"/>
</dbReference>
<dbReference type="Pfam" id="PF08722">
    <property type="entry name" value="Tn7_TnsA-like_N"/>
    <property type="match status" value="1"/>
</dbReference>
<accession>A0ABX1CQ14</accession>
<dbReference type="EMBL" id="JAAVJH010000006">
    <property type="protein sequence ID" value="NJR79351.1"/>
    <property type="molecule type" value="Genomic_DNA"/>
</dbReference>
<name>A0ABX1CQ14_9SPHN</name>
<reference evidence="2 3" key="1">
    <citation type="submission" date="2020-03" db="EMBL/GenBank/DDBJ databases">
        <authorList>
            <person name="Wang L."/>
            <person name="He N."/>
            <person name="Li Y."/>
            <person name="Fang Y."/>
            <person name="Zhang F."/>
        </authorList>
    </citation>
    <scope>NUCLEOTIDE SEQUENCE [LARGE SCALE GENOMIC DNA]</scope>
    <source>
        <strain evidence="2 3">36D10-4-7</strain>
    </source>
</reference>
<gene>
    <name evidence="2" type="ORF">HBH26_12230</name>
</gene>
<dbReference type="RefSeq" id="WP_168134884.1">
    <property type="nucleotide sequence ID" value="NZ_JAAVJH010000006.1"/>
</dbReference>
<proteinExistence type="predicted"/>
<evidence type="ECO:0000313" key="3">
    <source>
        <dbReference type="Proteomes" id="UP000732399"/>
    </source>
</evidence>
<evidence type="ECO:0000259" key="1">
    <source>
        <dbReference type="Pfam" id="PF08722"/>
    </source>
</evidence>
<keyword evidence="3" id="KW-1185">Reference proteome</keyword>